<evidence type="ECO:0000313" key="3">
    <source>
        <dbReference type="Proteomes" id="UP000266841"/>
    </source>
</evidence>
<dbReference type="EMBL" id="AGNL01040670">
    <property type="protein sequence ID" value="EJK51967.1"/>
    <property type="molecule type" value="Genomic_DNA"/>
</dbReference>
<evidence type="ECO:0000256" key="1">
    <source>
        <dbReference type="SAM" id="MobiDB-lite"/>
    </source>
</evidence>
<gene>
    <name evidence="2" type="ORF">THAOC_28810</name>
</gene>
<keyword evidence="3" id="KW-1185">Reference proteome</keyword>
<organism evidence="2 3">
    <name type="scientific">Thalassiosira oceanica</name>
    <name type="common">Marine diatom</name>
    <dbReference type="NCBI Taxonomy" id="159749"/>
    <lineage>
        <taxon>Eukaryota</taxon>
        <taxon>Sar</taxon>
        <taxon>Stramenopiles</taxon>
        <taxon>Ochrophyta</taxon>
        <taxon>Bacillariophyta</taxon>
        <taxon>Coscinodiscophyceae</taxon>
        <taxon>Thalassiosirophycidae</taxon>
        <taxon>Thalassiosirales</taxon>
        <taxon>Thalassiosiraceae</taxon>
        <taxon>Thalassiosira</taxon>
    </lineage>
</organism>
<dbReference type="Proteomes" id="UP000266841">
    <property type="component" value="Unassembled WGS sequence"/>
</dbReference>
<feature type="region of interest" description="Disordered" evidence="1">
    <location>
        <begin position="345"/>
        <end position="368"/>
    </location>
</feature>
<sequence length="368" mass="39542">AVASVTVNPVDTAGQILHYPLQDCAGSSAEDSFCYDMTHHLNNDSGSSQPLLTDHYTRLGLGLGLGGSCNFGDWHWIPSVVSWQESLESEEYGFTWLEPSQDLYIRLNGGVNVGAIYNLTMHCKYFAARATLPPVPEGNLEDGGAQLQLGLCMYGNDVHSAAATIEGNAFTPVASSDINGHEDGGILLQAPTQLGAGAVASVTVNPVDTAGQILHYPLQDCAGSSAEDSFCYDMTHHLNNDSGSSQPFLTDHYTRLGVDFDSCSVLCERLADYVSNVDNPYRGVDVDQTCNRTVALSRTNLVDRPLAQQMEGAPALRLRAQLDGASQHSSPLCWPGRVSIVAKYAPEGDPSGHEEGEARRLKTNPLRK</sequence>
<dbReference type="AlphaFoldDB" id="K0RZ86"/>
<accession>K0RZ86</accession>
<reference evidence="2 3" key="1">
    <citation type="journal article" date="2012" name="Genome Biol.">
        <title>Genome and low-iron response of an oceanic diatom adapted to chronic iron limitation.</title>
        <authorList>
            <person name="Lommer M."/>
            <person name="Specht M."/>
            <person name="Roy A.S."/>
            <person name="Kraemer L."/>
            <person name="Andreson R."/>
            <person name="Gutowska M.A."/>
            <person name="Wolf J."/>
            <person name="Bergner S.V."/>
            <person name="Schilhabel M.B."/>
            <person name="Klostermeier U.C."/>
            <person name="Beiko R.G."/>
            <person name="Rosenstiel P."/>
            <person name="Hippler M."/>
            <person name="Laroche J."/>
        </authorList>
    </citation>
    <scope>NUCLEOTIDE SEQUENCE [LARGE SCALE GENOMIC DNA]</scope>
    <source>
        <strain evidence="2 3">CCMP1005</strain>
    </source>
</reference>
<comment type="caution">
    <text evidence="2">The sequence shown here is derived from an EMBL/GenBank/DDBJ whole genome shotgun (WGS) entry which is preliminary data.</text>
</comment>
<proteinExistence type="predicted"/>
<evidence type="ECO:0000313" key="2">
    <source>
        <dbReference type="EMBL" id="EJK51967.1"/>
    </source>
</evidence>
<feature type="non-terminal residue" evidence="2">
    <location>
        <position position="1"/>
    </location>
</feature>
<protein>
    <submittedName>
        <fullName evidence="2">Uncharacterized protein</fullName>
    </submittedName>
</protein>
<name>K0RZ86_THAOC</name>
<feature type="compositionally biased region" description="Basic and acidic residues" evidence="1">
    <location>
        <begin position="350"/>
        <end position="360"/>
    </location>
</feature>